<accession>A0ABS1QFR9</accession>
<dbReference type="PROSITE" id="PS51257">
    <property type="entry name" value="PROKAR_LIPOPROTEIN"/>
    <property type="match status" value="1"/>
</dbReference>
<name>A0ABS1QFR9_9FLAO</name>
<gene>
    <name evidence="2" type="ORF">JET18_09990</name>
</gene>
<dbReference type="EMBL" id="JAELVM010000001">
    <property type="protein sequence ID" value="MBL1221171.1"/>
    <property type="molecule type" value="Genomic_DNA"/>
</dbReference>
<feature type="domain" description="PET hydrolase/cutinase-like" evidence="1">
    <location>
        <begin position="137"/>
        <end position="355"/>
    </location>
</feature>
<dbReference type="Proteomes" id="UP000661696">
    <property type="component" value="Unassembled WGS sequence"/>
</dbReference>
<dbReference type="SUPFAM" id="SSF53474">
    <property type="entry name" value="alpha/beta-Hydrolases"/>
    <property type="match status" value="1"/>
</dbReference>
<dbReference type="PANTHER" id="PTHR33428">
    <property type="entry name" value="CHLOROPHYLLASE-2, CHLOROPLASTIC"/>
    <property type="match status" value="1"/>
</dbReference>
<keyword evidence="3" id="KW-1185">Reference proteome</keyword>
<proteinExistence type="predicted"/>
<protein>
    <recommendedName>
        <fullName evidence="1">PET hydrolase/cutinase-like domain-containing protein</fullName>
    </recommendedName>
</protein>
<dbReference type="RefSeq" id="WP_202090544.1">
    <property type="nucleotide sequence ID" value="NZ_JAELVM010000001.1"/>
</dbReference>
<reference evidence="2 3" key="1">
    <citation type="submission" date="2020-12" db="EMBL/GenBank/DDBJ databases">
        <title>Chryseobacterium endoalhailicus sp. nov., isolated from seed of leguminous plant.</title>
        <authorList>
            <person name="Zhang X."/>
        </authorList>
    </citation>
    <scope>NUCLEOTIDE SEQUENCE [LARGE SCALE GENOMIC DNA]</scope>
    <source>
        <strain evidence="2 3">L7</strain>
    </source>
</reference>
<evidence type="ECO:0000313" key="3">
    <source>
        <dbReference type="Proteomes" id="UP000661696"/>
    </source>
</evidence>
<organism evidence="2 3">
    <name type="scientific">Chryseobacterium endalhagicum</name>
    <dbReference type="NCBI Taxonomy" id="2797638"/>
    <lineage>
        <taxon>Bacteria</taxon>
        <taxon>Pseudomonadati</taxon>
        <taxon>Bacteroidota</taxon>
        <taxon>Flavobacteriia</taxon>
        <taxon>Flavobacteriales</taxon>
        <taxon>Weeksellaceae</taxon>
        <taxon>Chryseobacterium group</taxon>
        <taxon>Chryseobacterium</taxon>
    </lineage>
</organism>
<dbReference type="InterPro" id="IPR041127">
    <property type="entry name" value="PET_hydrolase/cutinase-like"/>
</dbReference>
<comment type="caution">
    <text evidence="2">The sequence shown here is derived from an EMBL/GenBank/DDBJ whole genome shotgun (WGS) entry which is preliminary data.</text>
</comment>
<evidence type="ECO:0000313" key="2">
    <source>
        <dbReference type="EMBL" id="MBL1221171.1"/>
    </source>
</evidence>
<dbReference type="InterPro" id="IPR029058">
    <property type="entry name" value="AB_hydrolase_fold"/>
</dbReference>
<evidence type="ECO:0000259" key="1">
    <source>
        <dbReference type="Pfam" id="PF12740"/>
    </source>
</evidence>
<dbReference type="Pfam" id="PF12740">
    <property type="entry name" value="PETase"/>
    <property type="match status" value="1"/>
</dbReference>
<dbReference type="Gene3D" id="3.40.50.1820">
    <property type="entry name" value="alpha/beta hydrolase"/>
    <property type="match status" value="1"/>
</dbReference>
<sequence length="381" mass="41260">MKKITFIATASLLLTISCQREDSLGTEVQAQSKTMKSVIDPNDVNMFGGKAIQNLPVKPEDLSKPEAKSNIFTAGGLANEEFAKPGPYEVSTNEVLGDCNSYVGAVFPIIQALGILDNTIKCNNDFPYGFNTNAFSSHIYYPTNIQNMGKLPVVNFVGGFTSNTANYYQMARLWASNGYVVIISSNFVNVLPTMHLLAFKELSNMNKDPQSPLYGKVDLSRLLISGHSAGGGATLLTASLSPNTFKALDSEINIVGAMSLQGSPIAIGSPVKVPTLFLTGGLDIIVPPIMHKLWQYHSISQPAWTATATTATHFSPTMEVSKNEFAGITVAWHKYLAENNAAAKSYFVGSNYKLKQDNQFIQGGLLTPFRVNRNAKAAELQ</sequence>
<dbReference type="PANTHER" id="PTHR33428:SF14">
    <property type="entry name" value="CARBOXYLESTERASE TYPE B DOMAIN-CONTAINING PROTEIN"/>
    <property type="match status" value="1"/>
</dbReference>